<evidence type="ECO:0000256" key="1">
    <source>
        <dbReference type="ARBA" id="ARBA00005964"/>
    </source>
</evidence>
<dbReference type="InterPro" id="IPR002018">
    <property type="entry name" value="CarbesteraseB"/>
</dbReference>
<dbReference type="PANTHER" id="PTHR11559">
    <property type="entry name" value="CARBOXYLESTERASE"/>
    <property type="match status" value="1"/>
</dbReference>
<protein>
    <recommendedName>
        <fullName evidence="2">Carboxylesterase type B domain-containing protein</fullName>
    </recommendedName>
</protein>
<comment type="similarity">
    <text evidence="1">Belongs to the type-B carboxylesterase/lipase family.</text>
</comment>
<accession>A0A5E4A498</accession>
<dbReference type="AlphaFoldDB" id="A0A5E4A498"/>
<dbReference type="EMBL" id="CABDUW010000014">
    <property type="protein sequence ID" value="VTJ52103.1"/>
    <property type="molecule type" value="Genomic_DNA"/>
</dbReference>
<feature type="domain" description="Carboxylesterase type B" evidence="2">
    <location>
        <begin position="2"/>
        <end position="83"/>
    </location>
</feature>
<dbReference type="InterPro" id="IPR050309">
    <property type="entry name" value="Type-B_Carboxylest/Lipase"/>
</dbReference>
<dbReference type="EMBL" id="WJEC01000018">
    <property type="protein sequence ID" value="KAF7487024.1"/>
    <property type="molecule type" value="Genomic_DNA"/>
</dbReference>
<reference evidence="3" key="2">
    <citation type="submission" date="2020-08" db="EMBL/GenBank/DDBJ databases">
        <authorList>
            <person name="Shumante A."/>
            <person name="Zimin A.V."/>
            <person name="Puiu D."/>
            <person name="Salzberg S.L."/>
        </authorList>
    </citation>
    <scope>NUCLEOTIDE SEQUENCE</scope>
    <source>
        <strain evidence="3">WC2-LM</strain>
        <tissue evidence="3">Liver</tissue>
    </source>
</reference>
<organism evidence="4 5">
    <name type="scientific">Marmota monax</name>
    <name type="common">Woodchuck</name>
    <dbReference type="NCBI Taxonomy" id="9995"/>
    <lineage>
        <taxon>Eukaryota</taxon>
        <taxon>Metazoa</taxon>
        <taxon>Chordata</taxon>
        <taxon>Craniata</taxon>
        <taxon>Vertebrata</taxon>
        <taxon>Euteleostomi</taxon>
        <taxon>Mammalia</taxon>
        <taxon>Eutheria</taxon>
        <taxon>Euarchontoglires</taxon>
        <taxon>Glires</taxon>
        <taxon>Rodentia</taxon>
        <taxon>Sciuromorpha</taxon>
        <taxon>Sciuridae</taxon>
        <taxon>Xerinae</taxon>
        <taxon>Marmotini</taxon>
        <taxon>Marmota</taxon>
    </lineage>
</organism>
<dbReference type="Pfam" id="PF00135">
    <property type="entry name" value="COesterase"/>
    <property type="match status" value="1"/>
</dbReference>
<evidence type="ECO:0000259" key="2">
    <source>
        <dbReference type="Pfam" id="PF00135"/>
    </source>
</evidence>
<evidence type="ECO:0000313" key="3">
    <source>
        <dbReference type="EMBL" id="KAF7487024.1"/>
    </source>
</evidence>
<gene>
    <name evidence="3" type="ORF">GHT09_000584</name>
    <name evidence="4" type="ORF">MONAX_5E012965</name>
</gene>
<dbReference type="SUPFAM" id="SSF53474">
    <property type="entry name" value="alpha/beta-Hydrolases"/>
    <property type="match status" value="1"/>
</dbReference>
<evidence type="ECO:0000313" key="5">
    <source>
        <dbReference type="Proteomes" id="UP000335636"/>
    </source>
</evidence>
<reference evidence="4 5" key="1">
    <citation type="submission" date="2019-04" db="EMBL/GenBank/DDBJ databases">
        <authorList>
            <person name="Alioto T."/>
            <person name="Alioto T."/>
        </authorList>
    </citation>
    <scope>NUCLEOTIDE SEQUENCE [LARGE SCALE GENOMIC DNA]</scope>
</reference>
<dbReference type="Proteomes" id="UP000335636">
    <property type="component" value="Unassembled WGS sequence"/>
</dbReference>
<dbReference type="Proteomes" id="UP000662637">
    <property type="component" value="Unassembled WGS sequence"/>
</dbReference>
<evidence type="ECO:0000313" key="4">
    <source>
        <dbReference type="EMBL" id="VTJ52103.1"/>
    </source>
</evidence>
<name>A0A5E4A498_MARMO</name>
<keyword evidence="5" id="KW-1185">Reference proteome</keyword>
<sequence>MQIIAEACGSNASDSQALLKCLRAKSPEELLNLSQKAKHFTRVVDGKFFPEDPLDLLIRKTYKAIPSIIGVNNHECGFLLPMVRILAVLPVATSAVAGISIDDTQCYEGYSPSPCTW</sequence>
<dbReference type="InterPro" id="IPR029058">
    <property type="entry name" value="AB_hydrolase_fold"/>
</dbReference>
<dbReference type="Gene3D" id="3.40.50.1820">
    <property type="entry name" value="alpha/beta hydrolase"/>
    <property type="match status" value="1"/>
</dbReference>
<proteinExistence type="inferred from homology"/>